<dbReference type="RefSeq" id="WP_253472919.1">
    <property type="nucleotide sequence ID" value="NZ_JALJXV010000001.1"/>
</dbReference>
<evidence type="ECO:0000313" key="3">
    <source>
        <dbReference type="Proteomes" id="UP001205843"/>
    </source>
</evidence>
<evidence type="ECO:0000256" key="1">
    <source>
        <dbReference type="SAM" id="Phobius"/>
    </source>
</evidence>
<keyword evidence="1" id="KW-1133">Transmembrane helix</keyword>
<name>A0AAE3K9T9_9GAMM</name>
<dbReference type="Proteomes" id="UP001205843">
    <property type="component" value="Unassembled WGS sequence"/>
</dbReference>
<organism evidence="2 3">
    <name type="scientific">Natronocella acetinitrilica</name>
    <dbReference type="NCBI Taxonomy" id="414046"/>
    <lineage>
        <taxon>Bacteria</taxon>
        <taxon>Pseudomonadati</taxon>
        <taxon>Pseudomonadota</taxon>
        <taxon>Gammaproteobacteria</taxon>
        <taxon>Chromatiales</taxon>
        <taxon>Ectothiorhodospiraceae</taxon>
        <taxon>Natronocella</taxon>
    </lineage>
</organism>
<keyword evidence="1" id="KW-0812">Transmembrane</keyword>
<feature type="transmembrane region" description="Helical" evidence="1">
    <location>
        <begin position="96"/>
        <end position="115"/>
    </location>
</feature>
<dbReference type="AlphaFoldDB" id="A0AAE3K9T9"/>
<evidence type="ECO:0000313" key="2">
    <source>
        <dbReference type="EMBL" id="MCP1673115.1"/>
    </source>
</evidence>
<proteinExistence type="predicted"/>
<protein>
    <submittedName>
        <fullName evidence="2">Uncharacterized protein</fullName>
    </submittedName>
</protein>
<comment type="caution">
    <text evidence="2">The sequence shown here is derived from an EMBL/GenBank/DDBJ whole genome shotgun (WGS) entry which is preliminary data.</text>
</comment>
<reference evidence="2" key="1">
    <citation type="submission" date="2022-03" db="EMBL/GenBank/DDBJ databases">
        <title>Genomic Encyclopedia of Type Strains, Phase III (KMG-III): the genomes of soil and plant-associated and newly described type strains.</title>
        <authorList>
            <person name="Whitman W."/>
        </authorList>
    </citation>
    <scope>NUCLEOTIDE SEQUENCE</scope>
    <source>
        <strain evidence="2">ANL 6-2</strain>
    </source>
</reference>
<sequence length="133" mass="14295">MSGEIGSPGQLERVADLLALPASKVISEAYAQAHGARRPSPAMIDQWLSAYTEHGEVPEWLAAFCETVRRRHAAGVRNPGALMDDQGPRLTPMRGLVWFALICCIVIILFAAAQISSQSMGLGHCVLPPCTGR</sequence>
<accession>A0AAE3K9T9</accession>
<keyword evidence="3" id="KW-1185">Reference proteome</keyword>
<gene>
    <name evidence="2" type="ORF">J2T57_000207</name>
</gene>
<dbReference type="EMBL" id="JALJXV010000001">
    <property type="protein sequence ID" value="MCP1673115.1"/>
    <property type="molecule type" value="Genomic_DNA"/>
</dbReference>
<keyword evidence="1" id="KW-0472">Membrane</keyword>